<organism evidence="3 4">
    <name type="scientific">Mycolicibacterium arseniciresistens</name>
    <dbReference type="NCBI Taxonomy" id="3062257"/>
    <lineage>
        <taxon>Bacteria</taxon>
        <taxon>Bacillati</taxon>
        <taxon>Actinomycetota</taxon>
        <taxon>Actinomycetes</taxon>
        <taxon>Mycobacteriales</taxon>
        <taxon>Mycobacteriaceae</taxon>
        <taxon>Mycolicibacterium</taxon>
    </lineage>
</organism>
<feature type="domain" description="TPR repeat" evidence="2">
    <location>
        <begin position="118"/>
        <end position="331"/>
    </location>
</feature>
<protein>
    <recommendedName>
        <fullName evidence="2">TPR repeat domain-containing protein</fullName>
    </recommendedName>
</protein>
<proteinExistence type="predicted"/>
<name>A0ABT8UGA4_9MYCO</name>
<accession>A0ABT8UGA4</accession>
<keyword evidence="4" id="KW-1185">Reference proteome</keyword>
<dbReference type="InterPro" id="IPR057037">
    <property type="entry name" value="TPR_rep_actino"/>
</dbReference>
<dbReference type="RefSeq" id="WP_302913768.1">
    <property type="nucleotide sequence ID" value="NZ_JAUMSQ010000045.1"/>
</dbReference>
<sequence length="661" mass="72197">TTGRGNLDAVRQWVTDAANSVPPGKQRDELLMKIANSGLGQVSEIVQTSNDANNTIRDNMNRLKPEFQAIGFGEGKGEGDPILEDLKERSAEEEARKRAEQDVQDTLAGDQEAAGRVDDVLSGIQPGQALTPEQKSYLSQMQAQQHGMSVDELTTAEERLGENRDVIANSWQLMSNKDVEFTRTELTPDKLDDPTSGMTGGFEQLPQSVQEAINEADQIGHRGGGEEATLLRSEELTQISEIVKHGDDQFKHGTELDRGLMTAADAVLDRDESIRPHSISYVAESLFEAVAPDHQAISEHILSDRGDDFLGDVDRLNWTDDGKAAAGLFAWTNESHQGPEAEIAAQTAEKYARHIADDAYNLLHTDTQTLGERNPELVKGYSHGLVPFIPEIAGLSIEGSTEPFSKAFDSENAAEFPNAKNLYAVIASQQDAFQEWTTASDALILARTVDWATSVDPGSPINVKDVRLTDSSILTALQDVGTARAAQSSQFNAEQFFEQRKSNYEDIVKAFAVPGNLLPHVGPIAGWQVEAIGSGMQSSIIGTEPRDLTTTIAPMGHHESTRFALNALLSAGHDIGPLPKDWTREVAVDQDNPAAGTRPEIRTLDELTAQRVDYGDMERVMQDSIDQVFGRHTGYMLSDSIKSTYDDITRNPDVQPANPKK</sequence>
<comment type="caution">
    <text evidence="3">The sequence shown here is derived from an EMBL/GenBank/DDBJ whole genome shotgun (WGS) entry which is preliminary data.</text>
</comment>
<dbReference type="Proteomes" id="UP001168823">
    <property type="component" value="Unassembled WGS sequence"/>
</dbReference>
<dbReference type="EMBL" id="JAUMSQ010000045">
    <property type="protein sequence ID" value="MDO3635905.1"/>
    <property type="molecule type" value="Genomic_DNA"/>
</dbReference>
<dbReference type="Pfam" id="PF23275">
    <property type="entry name" value="TPR_23"/>
    <property type="match status" value="1"/>
</dbReference>
<gene>
    <name evidence="3" type="ORF">Q2100_09130</name>
</gene>
<feature type="non-terminal residue" evidence="3">
    <location>
        <position position="1"/>
    </location>
</feature>
<evidence type="ECO:0000259" key="2">
    <source>
        <dbReference type="Pfam" id="PF23275"/>
    </source>
</evidence>
<reference evidence="3" key="1">
    <citation type="submission" date="2023-07" db="EMBL/GenBank/DDBJ databases">
        <title>Mycolicibacterium sp. nov., a novel bacterial species.</title>
        <authorList>
            <person name="Cao Y."/>
        </authorList>
    </citation>
    <scope>NUCLEOTIDE SEQUENCE</scope>
    <source>
        <strain evidence="3">KC 300</strain>
    </source>
</reference>
<evidence type="ECO:0000313" key="4">
    <source>
        <dbReference type="Proteomes" id="UP001168823"/>
    </source>
</evidence>
<evidence type="ECO:0000256" key="1">
    <source>
        <dbReference type="SAM" id="MobiDB-lite"/>
    </source>
</evidence>
<feature type="region of interest" description="Disordered" evidence="1">
    <location>
        <begin position="641"/>
        <end position="661"/>
    </location>
</feature>
<evidence type="ECO:0000313" key="3">
    <source>
        <dbReference type="EMBL" id="MDO3635905.1"/>
    </source>
</evidence>